<evidence type="ECO:0000256" key="7">
    <source>
        <dbReference type="ARBA" id="ARBA00042864"/>
    </source>
</evidence>
<accession>X1BWM3</accession>
<dbReference type="GO" id="GO:0009113">
    <property type="term" value="P:purine nucleobase biosynthetic process"/>
    <property type="evidence" value="ECO:0007669"/>
    <property type="project" value="InterPro"/>
</dbReference>
<evidence type="ECO:0000256" key="6">
    <source>
        <dbReference type="ARBA" id="ARBA00042242"/>
    </source>
</evidence>
<feature type="domain" description="Phosphoribosylglycinamide synthetase C-domain" evidence="8">
    <location>
        <begin position="149"/>
        <end position="242"/>
    </location>
</feature>
<evidence type="ECO:0000256" key="4">
    <source>
        <dbReference type="ARBA" id="ARBA00022840"/>
    </source>
</evidence>
<evidence type="ECO:0000259" key="8">
    <source>
        <dbReference type="SMART" id="SM01210"/>
    </source>
</evidence>
<keyword evidence="1" id="KW-0436">Ligase</keyword>
<dbReference type="Pfam" id="PF02843">
    <property type="entry name" value="GARS_C"/>
    <property type="match status" value="1"/>
</dbReference>
<dbReference type="PANTHER" id="PTHR43472">
    <property type="entry name" value="PHOSPHORIBOSYLAMINE--GLYCINE LIGASE"/>
    <property type="match status" value="1"/>
</dbReference>
<keyword evidence="2" id="KW-0547">Nucleotide-binding</keyword>
<gene>
    <name evidence="9" type="ORF">S01H4_24430</name>
</gene>
<dbReference type="SMART" id="SM01210">
    <property type="entry name" value="GARS_C"/>
    <property type="match status" value="1"/>
</dbReference>
<dbReference type="Gene3D" id="3.90.600.10">
    <property type="entry name" value="Phosphoribosylglycinamide synthetase, C-terminal domain"/>
    <property type="match status" value="1"/>
</dbReference>
<dbReference type="InterPro" id="IPR037123">
    <property type="entry name" value="PRibGlycinamide_synth_C_sf"/>
</dbReference>
<dbReference type="PROSITE" id="PS00184">
    <property type="entry name" value="GARS"/>
    <property type="match status" value="1"/>
</dbReference>
<dbReference type="SMART" id="SM01209">
    <property type="entry name" value="GARS_A"/>
    <property type="match status" value="1"/>
</dbReference>
<dbReference type="Pfam" id="PF01071">
    <property type="entry name" value="GARS_A"/>
    <property type="match status" value="1"/>
</dbReference>
<dbReference type="PANTHER" id="PTHR43472:SF1">
    <property type="entry name" value="PHOSPHORIBOSYLAMINE--GLYCINE LIGASE, CHLOROPLASTIC"/>
    <property type="match status" value="1"/>
</dbReference>
<evidence type="ECO:0000256" key="5">
    <source>
        <dbReference type="ARBA" id="ARBA00038345"/>
    </source>
</evidence>
<dbReference type="SUPFAM" id="SSF51246">
    <property type="entry name" value="Rudiment single hybrid motif"/>
    <property type="match status" value="1"/>
</dbReference>
<evidence type="ECO:0000313" key="9">
    <source>
        <dbReference type="EMBL" id="GAG85517.1"/>
    </source>
</evidence>
<evidence type="ECO:0000256" key="1">
    <source>
        <dbReference type="ARBA" id="ARBA00022598"/>
    </source>
</evidence>
<evidence type="ECO:0000256" key="3">
    <source>
        <dbReference type="ARBA" id="ARBA00022755"/>
    </source>
</evidence>
<evidence type="ECO:0000256" key="2">
    <source>
        <dbReference type="ARBA" id="ARBA00022741"/>
    </source>
</evidence>
<dbReference type="GO" id="GO:0004637">
    <property type="term" value="F:phosphoribosylamine-glycine ligase activity"/>
    <property type="evidence" value="ECO:0007669"/>
    <property type="project" value="InterPro"/>
</dbReference>
<dbReference type="InterPro" id="IPR000115">
    <property type="entry name" value="PRibGlycinamide_synth"/>
</dbReference>
<sequence>RLLEEKCVGEEFTLQTFVDGKTVVGSPLVQDHKRAYEDDKGPNTGGMGSYSMEDHLMPFITQKDVDIALEDMKKTVAAVKAETGVEYKGFLYGQFMKTAKRLKLIEYNSRFGDPEAMNVLPLLKGNLVDICWAIINGNLSQNFEFEKQATVCKYLAPEGYPVNPKKDESVKINKKKIDEIGAKYYYASVYREGENIYTTTSRAIGVLGIADSLENAEKIAEAGVECIEGKLFHRKDVGTRKLLQKRIDHMNSLLNS</sequence>
<proteinExistence type="inferred from homology"/>
<name>X1BWM3_9ZZZZ</name>
<dbReference type="InterPro" id="IPR011054">
    <property type="entry name" value="Rudment_hybrid_motif"/>
</dbReference>
<dbReference type="GO" id="GO:0006164">
    <property type="term" value="P:purine nucleotide biosynthetic process"/>
    <property type="evidence" value="ECO:0007669"/>
    <property type="project" value="UniProtKB-KW"/>
</dbReference>
<keyword evidence="4" id="KW-0067">ATP-binding</keyword>
<comment type="similarity">
    <text evidence="5">Belongs to the GARS family.</text>
</comment>
<dbReference type="InterPro" id="IPR020561">
    <property type="entry name" value="PRibGlycinamid_synth_ATP-grasp"/>
</dbReference>
<organism evidence="9">
    <name type="scientific">marine sediment metagenome</name>
    <dbReference type="NCBI Taxonomy" id="412755"/>
    <lineage>
        <taxon>unclassified sequences</taxon>
        <taxon>metagenomes</taxon>
        <taxon>ecological metagenomes</taxon>
    </lineage>
</organism>
<comment type="caution">
    <text evidence="9">The sequence shown here is derived from an EMBL/GenBank/DDBJ whole genome shotgun (WGS) entry which is preliminary data.</text>
</comment>
<keyword evidence="3" id="KW-0658">Purine biosynthesis</keyword>
<dbReference type="EMBL" id="BART01011470">
    <property type="protein sequence ID" value="GAG85517.1"/>
    <property type="molecule type" value="Genomic_DNA"/>
</dbReference>
<dbReference type="InterPro" id="IPR020559">
    <property type="entry name" value="PRibGlycinamide_synth_CS"/>
</dbReference>
<feature type="non-terminal residue" evidence="9">
    <location>
        <position position="1"/>
    </location>
</feature>
<dbReference type="AlphaFoldDB" id="X1BWM3"/>
<protein>
    <recommendedName>
        <fullName evidence="6">Glycinamide ribonucleotide synthetase</fullName>
    </recommendedName>
    <alternativeName>
        <fullName evidence="7">Phosphoribosylglycinamide synthetase</fullName>
    </alternativeName>
</protein>
<dbReference type="Gene3D" id="3.30.470.20">
    <property type="entry name" value="ATP-grasp fold, B domain"/>
    <property type="match status" value="1"/>
</dbReference>
<dbReference type="SUPFAM" id="SSF56059">
    <property type="entry name" value="Glutathione synthetase ATP-binding domain-like"/>
    <property type="match status" value="1"/>
</dbReference>
<dbReference type="GO" id="GO:0005524">
    <property type="term" value="F:ATP binding"/>
    <property type="evidence" value="ECO:0007669"/>
    <property type="project" value="UniProtKB-KW"/>
</dbReference>
<reference evidence="9" key="1">
    <citation type="journal article" date="2014" name="Front. Microbiol.">
        <title>High frequency of phylogenetically diverse reductive dehalogenase-homologous genes in deep subseafloor sedimentary metagenomes.</title>
        <authorList>
            <person name="Kawai M."/>
            <person name="Futagami T."/>
            <person name="Toyoda A."/>
            <person name="Takaki Y."/>
            <person name="Nishi S."/>
            <person name="Hori S."/>
            <person name="Arai W."/>
            <person name="Tsubouchi T."/>
            <person name="Morono Y."/>
            <person name="Uchiyama I."/>
            <person name="Ito T."/>
            <person name="Fujiyama A."/>
            <person name="Inagaki F."/>
            <person name="Takami H."/>
        </authorList>
    </citation>
    <scope>NUCLEOTIDE SEQUENCE</scope>
    <source>
        <strain evidence="9">Expedition CK06-06</strain>
    </source>
</reference>
<dbReference type="InterPro" id="IPR020560">
    <property type="entry name" value="PRibGlycinamide_synth_C-dom"/>
</dbReference>